<reference evidence="1" key="2">
    <citation type="submission" date="2021-04" db="EMBL/GenBank/DDBJ databases">
        <authorList>
            <person name="Zhang T."/>
            <person name="Zhang Y."/>
            <person name="Lu D."/>
            <person name="Zuo D."/>
            <person name="Du Z."/>
        </authorList>
    </citation>
    <scope>NUCLEOTIDE SEQUENCE</scope>
    <source>
        <strain evidence="1">JR1</strain>
    </source>
</reference>
<evidence type="ECO:0000313" key="2">
    <source>
        <dbReference type="Proteomes" id="UP000679220"/>
    </source>
</evidence>
<organism evidence="1 2">
    <name type="scientific">Carboxylicivirga sediminis</name>
    <dbReference type="NCBI Taxonomy" id="2006564"/>
    <lineage>
        <taxon>Bacteria</taxon>
        <taxon>Pseudomonadati</taxon>
        <taxon>Bacteroidota</taxon>
        <taxon>Bacteroidia</taxon>
        <taxon>Marinilabiliales</taxon>
        <taxon>Marinilabiliaceae</taxon>
        <taxon>Carboxylicivirga</taxon>
    </lineage>
</organism>
<dbReference type="RefSeq" id="WP_212191961.1">
    <property type="nucleotide sequence ID" value="NZ_JAGTAR010000024.1"/>
</dbReference>
<dbReference type="EMBL" id="JAGTAR010000024">
    <property type="protein sequence ID" value="MBR8536935.1"/>
    <property type="molecule type" value="Genomic_DNA"/>
</dbReference>
<accession>A0A941F778</accession>
<reference evidence="1" key="1">
    <citation type="journal article" date="2018" name="Int. J. Syst. Evol. Microbiol.">
        <title>Carboxylicivirga sediminis sp. nov., isolated from coastal sediment.</title>
        <authorList>
            <person name="Wang F.Q."/>
            <person name="Ren L.H."/>
            <person name="Zou R.J."/>
            <person name="Sun Y.Z."/>
            <person name="Liu X.J."/>
            <person name="Jiang F."/>
            <person name="Liu L.J."/>
        </authorList>
    </citation>
    <scope>NUCLEOTIDE SEQUENCE</scope>
    <source>
        <strain evidence="1">JR1</strain>
    </source>
</reference>
<keyword evidence="2" id="KW-1185">Reference proteome</keyword>
<dbReference type="AlphaFoldDB" id="A0A941F778"/>
<proteinExistence type="predicted"/>
<gene>
    <name evidence="1" type="ORF">KDU71_15285</name>
</gene>
<comment type="caution">
    <text evidence="1">The sequence shown here is derived from an EMBL/GenBank/DDBJ whole genome shotgun (WGS) entry which is preliminary data.</text>
</comment>
<dbReference type="Proteomes" id="UP000679220">
    <property type="component" value="Unassembled WGS sequence"/>
</dbReference>
<protein>
    <submittedName>
        <fullName evidence="1">Uncharacterized protein</fullName>
    </submittedName>
</protein>
<evidence type="ECO:0000313" key="1">
    <source>
        <dbReference type="EMBL" id="MBR8536935.1"/>
    </source>
</evidence>
<name>A0A941F778_9BACT</name>
<sequence>MNTTNATYRFINTTSFVMGNRKNAGKTTFMNWALNQIRKVEAPAFATIGIDGESHDQIDGRDKPLIKTEPGDVFITSYPMLRKSSGLFKVEKAFQIKTPLGQLVVAKTLRSGTIELVGPEYNEQLKHLIDFIRLELNYRSIVIDGAASRLTPVSAIANSGFYYVVNIDRRNMKKTLEQMQLLSISADFELASQDDDAFVVEGALTPGKLSSIPRDCQTVVINDLTAIFLNYEQLQHLQKRVTIKVVNRPVLKGFVAVLKDIAQEAFSQLYMSKGIRTELILNPYVHQ</sequence>